<dbReference type="SUPFAM" id="SSF47473">
    <property type="entry name" value="EF-hand"/>
    <property type="match status" value="1"/>
</dbReference>
<dbReference type="OrthoDB" id="329732at2759"/>
<keyword evidence="1" id="KW-0106">Calcium</keyword>
<gene>
    <name evidence="5" type="ORF">CSUI_001365</name>
</gene>
<dbReference type="AlphaFoldDB" id="A0A2C6LD85"/>
<feature type="compositionally biased region" description="Low complexity" evidence="2">
    <location>
        <begin position="354"/>
        <end position="369"/>
    </location>
</feature>
<evidence type="ECO:0000259" key="4">
    <source>
        <dbReference type="PROSITE" id="PS50222"/>
    </source>
</evidence>
<reference evidence="5 6" key="1">
    <citation type="journal article" date="2017" name="Int. J. Parasitol.">
        <title>The genome of the protozoan parasite Cystoisospora suis and a reverse vaccinology approach to identify vaccine candidates.</title>
        <authorList>
            <person name="Palmieri N."/>
            <person name="Shrestha A."/>
            <person name="Ruttkowski B."/>
            <person name="Beck T."/>
            <person name="Vogl C."/>
            <person name="Tomley F."/>
            <person name="Blake D.P."/>
            <person name="Joachim A."/>
        </authorList>
    </citation>
    <scope>NUCLEOTIDE SEQUENCE [LARGE SCALE GENOMIC DNA]</scope>
    <source>
        <strain evidence="5 6">Wien I</strain>
    </source>
</reference>
<name>A0A2C6LD85_9APIC</name>
<feature type="compositionally biased region" description="Basic and acidic residues" evidence="2">
    <location>
        <begin position="136"/>
        <end position="145"/>
    </location>
</feature>
<feature type="compositionally biased region" description="Basic and acidic residues" evidence="2">
    <location>
        <begin position="409"/>
        <end position="443"/>
    </location>
</feature>
<feature type="region of interest" description="Disordered" evidence="2">
    <location>
        <begin position="122"/>
        <end position="179"/>
    </location>
</feature>
<dbReference type="Gene3D" id="1.10.238.10">
    <property type="entry name" value="EF-hand"/>
    <property type="match status" value="2"/>
</dbReference>
<feature type="compositionally biased region" description="Basic and acidic residues" evidence="2">
    <location>
        <begin position="715"/>
        <end position="735"/>
    </location>
</feature>
<accession>A0A2C6LD85</accession>
<dbReference type="EMBL" id="MIGC01000542">
    <property type="protein sequence ID" value="PHJ24776.1"/>
    <property type="molecule type" value="Genomic_DNA"/>
</dbReference>
<feature type="region of interest" description="Disordered" evidence="2">
    <location>
        <begin position="553"/>
        <end position="582"/>
    </location>
</feature>
<evidence type="ECO:0000256" key="2">
    <source>
        <dbReference type="SAM" id="MobiDB-lite"/>
    </source>
</evidence>
<feature type="compositionally biased region" description="Basic and acidic residues" evidence="2">
    <location>
        <begin position="555"/>
        <end position="565"/>
    </location>
</feature>
<feature type="region of interest" description="Disordered" evidence="2">
    <location>
        <begin position="409"/>
        <end position="456"/>
    </location>
</feature>
<feature type="chain" id="PRO_5012022136" evidence="3">
    <location>
        <begin position="25"/>
        <end position="789"/>
    </location>
</feature>
<feature type="compositionally biased region" description="Low complexity" evidence="2">
    <location>
        <begin position="232"/>
        <end position="245"/>
    </location>
</feature>
<feature type="region of interest" description="Disordered" evidence="2">
    <location>
        <begin position="44"/>
        <end position="103"/>
    </location>
</feature>
<evidence type="ECO:0000313" key="6">
    <source>
        <dbReference type="Proteomes" id="UP000221165"/>
    </source>
</evidence>
<protein>
    <submittedName>
        <fullName evidence="5">Ef hand domain-containing protein</fullName>
    </submittedName>
</protein>
<feature type="compositionally biased region" description="Low complexity" evidence="2">
    <location>
        <begin position="126"/>
        <end position="135"/>
    </location>
</feature>
<keyword evidence="6" id="KW-1185">Reference proteome</keyword>
<dbReference type="VEuPathDB" id="ToxoDB:CSUI_001365"/>
<dbReference type="InterPro" id="IPR002048">
    <property type="entry name" value="EF_hand_dom"/>
</dbReference>
<dbReference type="Proteomes" id="UP000221165">
    <property type="component" value="Unassembled WGS sequence"/>
</dbReference>
<dbReference type="GeneID" id="94424782"/>
<evidence type="ECO:0000256" key="1">
    <source>
        <dbReference type="ARBA" id="ARBA00022837"/>
    </source>
</evidence>
<feature type="region of interest" description="Disordered" evidence="2">
    <location>
        <begin position="354"/>
        <end position="388"/>
    </location>
</feature>
<evidence type="ECO:0000256" key="3">
    <source>
        <dbReference type="SAM" id="SignalP"/>
    </source>
</evidence>
<sequence length="789" mass="89805">MSTASIFPFSFIFFFFCLFRSSFAASYPYVKQDDNFLLSLLSPPEISSSSSSSSSPSSGTPPNFSSAIPSSSSFPPHSSPSSTPSKEPKSSSSKNIDKKTSGLRVDSVDPLHAIDASSCLKKGNCSSSSFSSSFSPKDHEERDDSAFSGDVTSDVLVSYRFSGAGGGGGGEEEEANKKFHQEKDPLLYLFRKTDRNDDGLIDSDELLPLLNVIFKKSGKSLHREEEEDDDVSSSSSSSSPFSSFSAATTGREEERETVQRPSKLSPFSSLDRRFSSEILEYFDLDVDGALHEGEFFTLFTNFQSSESYMNTSLYLLFLSHQYEKRVRPARGEEEEERGDLLSFLPSDMSSSFSLFNEGASMGDAASSSSTKRNRDRRQGRRSEEEEEEEFIVDLLQGFFPTLSLSPEKRDHHLHEEEEELARVSQHEQEDPRRRVRKEEEAFRSSHRRSRRNRPSIYRSKMSYKAIHTAIREIHEEQISLLKMEISHALRAHLPFLSEISLYRLFHDSQRHLFLDLLVPSSSSSSSTEDLSISLAPGAEERVRQILFPSSSPLKAGEHRERKENPKTTPQEEEEGEKLNKAERKKEEDVVISVVLSKMKEVELFRRLLDIDMDGRLHACDLDDDAFFDLNEVAFLLEKEDLHINSSLLFSFFDKDSDRSLSIEETRNLAATITSWSIIDGASGQPIQQGTGYLPNTGEKNVYYHQEKKKKTKPRMSPEKGEMKDRQEQEEKKRRKEEEQQHVCAFCWIVDSNKDRVVDFEEFKFFLQNENLTSVLTHHLLKKNRDIIQM</sequence>
<comment type="caution">
    <text evidence="5">The sequence shown here is derived from an EMBL/GenBank/DDBJ whole genome shotgun (WGS) entry which is preliminary data.</text>
</comment>
<dbReference type="PROSITE" id="PS00018">
    <property type="entry name" value="EF_HAND_1"/>
    <property type="match status" value="2"/>
</dbReference>
<dbReference type="GO" id="GO:0005509">
    <property type="term" value="F:calcium ion binding"/>
    <property type="evidence" value="ECO:0007669"/>
    <property type="project" value="InterPro"/>
</dbReference>
<dbReference type="PROSITE" id="PS50222">
    <property type="entry name" value="EF_HAND_2"/>
    <property type="match status" value="1"/>
</dbReference>
<proteinExistence type="predicted"/>
<feature type="compositionally biased region" description="Basic residues" evidence="2">
    <location>
        <begin position="444"/>
        <end position="453"/>
    </location>
</feature>
<dbReference type="RefSeq" id="XP_067926448.1">
    <property type="nucleotide sequence ID" value="XM_068061571.1"/>
</dbReference>
<feature type="domain" description="EF-hand" evidence="4">
    <location>
        <begin position="181"/>
        <end position="216"/>
    </location>
</feature>
<feature type="compositionally biased region" description="Low complexity" evidence="2">
    <location>
        <begin position="44"/>
        <end position="93"/>
    </location>
</feature>
<feature type="signal peptide" evidence="3">
    <location>
        <begin position="1"/>
        <end position="24"/>
    </location>
</feature>
<evidence type="ECO:0000313" key="5">
    <source>
        <dbReference type="EMBL" id="PHJ24776.1"/>
    </source>
</evidence>
<dbReference type="InterPro" id="IPR011992">
    <property type="entry name" value="EF-hand-dom_pair"/>
</dbReference>
<organism evidence="5 6">
    <name type="scientific">Cystoisospora suis</name>
    <dbReference type="NCBI Taxonomy" id="483139"/>
    <lineage>
        <taxon>Eukaryota</taxon>
        <taxon>Sar</taxon>
        <taxon>Alveolata</taxon>
        <taxon>Apicomplexa</taxon>
        <taxon>Conoidasida</taxon>
        <taxon>Coccidia</taxon>
        <taxon>Eucoccidiorida</taxon>
        <taxon>Eimeriorina</taxon>
        <taxon>Sarcocystidae</taxon>
        <taxon>Cystoisospora</taxon>
    </lineage>
</organism>
<dbReference type="InterPro" id="IPR018247">
    <property type="entry name" value="EF_Hand_1_Ca_BS"/>
</dbReference>
<keyword evidence="3" id="KW-0732">Signal</keyword>
<feature type="region of interest" description="Disordered" evidence="2">
    <location>
        <begin position="704"/>
        <end position="735"/>
    </location>
</feature>
<feature type="region of interest" description="Disordered" evidence="2">
    <location>
        <begin position="221"/>
        <end position="264"/>
    </location>
</feature>